<protein>
    <submittedName>
        <fullName evidence="6">Ankyrin repeat domain-containing protein 7</fullName>
    </submittedName>
</protein>
<feature type="repeat" description="ANK" evidence="3">
    <location>
        <begin position="485"/>
        <end position="517"/>
    </location>
</feature>
<dbReference type="SUPFAM" id="SSF48403">
    <property type="entry name" value="Ankyrin repeat"/>
    <property type="match status" value="1"/>
</dbReference>
<dbReference type="Pfam" id="PF00023">
    <property type="entry name" value="Ank"/>
    <property type="match status" value="2"/>
</dbReference>
<dbReference type="InterPro" id="IPR041698">
    <property type="entry name" value="Methyltransf_25"/>
</dbReference>
<dbReference type="PROSITE" id="PS50088">
    <property type="entry name" value="ANK_REPEAT"/>
    <property type="match status" value="3"/>
</dbReference>
<keyword evidence="7" id="KW-1185">Reference proteome</keyword>
<gene>
    <name evidence="6" type="primary">Ankrd7</name>
    <name evidence="6" type="ORF">AK812_SmicGene40550</name>
</gene>
<dbReference type="OrthoDB" id="440576at2759"/>
<evidence type="ECO:0000256" key="4">
    <source>
        <dbReference type="SAM" id="MobiDB-lite"/>
    </source>
</evidence>
<comment type="caution">
    <text evidence="6">The sequence shown here is derived from an EMBL/GenBank/DDBJ whole genome shotgun (WGS) entry which is preliminary data.</text>
</comment>
<reference evidence="6 7" key="1">
    <citation type="submission" date="2016-02" db="EMBL/GenBank/DDBJ databases">
        <title>Genome analysis of coral dinoflagellate symbionts highlights evolutionary adaptations to a symbiotic lifestyle.</title>
        <authorList>
            <person name="Aranda M."/>
            <person name="Li Y."/>
            <person name="Liew Y.J."/>
            <person name="Baumgarten S."/>
            <person name="Simakov O."/>
            <person name="Wilson M."/>
            <person name="Piel J."/>
            <person name="Ashoor H."/>
            <person name="Bougouffa S."/>
            <person name="Bajic V.B."/>
            <person name="Ryu T."/>
            <person name="Ravasi T."/>
            <person name="Bayer T."/>
            <person name="Micklem G."/>
            <person name="Kim H."/>
            <person name="Bhak J."/>
            <person name="Lajeunesse T.C."/>
            <person name="Voolstra C.R."/>
        </authorList>
    </citation>
    <scope>NUCLEOTIDE SEQUENCE [LARGE SCALE GENOMIC DNA]</scope>
    <source>
        <strain evidence="6 7">CCMP2467</strain>
    </source>
</reference>
<dbReference type="InterPro" id="IPR029063">
    <property type="entry name" value="SAM-dependent_MTases_sf"/>
</dbReference>
<dbReference type="EMBL" id="LSRX01001513">
    <property type="protein sequence ID" value="OLP79193.1"/>
    <property type="molecule type" value="Genomic_DNA"/>
</dbReference>
<keyword evidence="2 3" id="KW-0040">ANK repeat</keyword>
<evidence type="ECO:0000256" key="2">
    <source>
        <dbReference type="ARBA" id="ARBA00023043"/>
    </source>
</evidence>
<accession>A0A1Q9C8C4</accession>
<dbReference type="PANTHER" id="PTHR24173">
    <property type="entry name" value="ANKYRIN REPEAT CONTAINING"/>
    <property type="match status" value="1"/>
</dbReference>
<keyword evidence="1" id="KW-0677">Repeat</keyword>
<evidence type="ECO:0000313" key="7">
    <source>
        <dbReference type="Proteomes" id="UP000186817"/>
    </source>
</evidence>
<name>A0A1Q9C8C4_SYMMI</name>
<sequence length="746" mass="79840">MRSESSMDLKSDGEASHRAPKRADVVITRAMNPMALFMPAPRPPASEPRARFKPGPIPYRKKLLQSRAKPCPSPHLLQHAASEGFKDFSSSEAVRRLHHAAFCGSVASVQALLETLSSEDWCRACDAVGTSVLHAAVTGGHLHIANAIVPALLVAAGGGGWTSRALLSDPSSTLGQRLRGRWAGSDRSSNLERAHRDGVFQVRDRFDAGAELGEEEMSWTREYGEGGSFPFWSLGQPKVEIRRLAAALEEASGNGLAAVVLGCGLGLDVAYLAKAGKASALTAVAGVDFAWPAIQEARRQHGDSGQAGRAACFFHHFDVCELPAPTVPLDLIIDNTVFQNVHRSGRFDAYLESLCRISTPGHTVLHLNLMSREGMEAREEFGESMEYLNLPLLRRADISTALNPELWEIWEVREGHYDLKPEGAGFECEAFYTFGGKSTPGIPSWCVVAARLTDDSVADIAGAATKNLDMGLLREGAFFDAQNLKGQTPLHLACGNGALALTRLLLSARADPRLGDLAENQVPAMVATLRRASWWSSGPEPLSMDISAPGSTNPASELAVSKSWQRPTGYLEARLVTAEVCLQAMEEWDPDFPAAASLLNSRGETALHIAASAGDLELCRLLLSFQASVNDAESGSGLVGASEVVRQLIIAKADLHLLDAASRSALHHAAACGDTAVRDAAELLRWRAEANASDSEGATPLMLAASLGAPEMIRFLLKQGASPQVCRAMLPNISHNASLEILRGIL</sequence>
<dbReference type="Proteomes" id="UP000186817">
    <property type="component" value="Unassembled WGS sequence"/>
</dbReference>
<evidence type="ECO:0000256" key="1">
    <source>
        <dbReference type="ARBA" id="ARBA00022737"/>
    </source>
</evidence>
<evidence type="ECO:0000259" key="5">
    <source>
        <dbReference type="Pfam" id="PF13649"/>
    </source>
</evidence>
<dbReference type="PROSITE" id="PS50297">
    <property type="entry name" value="ANK_REP_REGION"/>
    <property type="match status" value="3"/>
</dbReference>
<dbReference type="Gene3D" id="1.25.40.20">
    <property type="entry name" value="Ankyrin repeat-containing domain"/>
    <property type="match status" value="4"/>
</dbReference>
<evidence type="ECO:0000256" key="3">
    <source>
        <dbReference type="PROSITE-ProRule" id="PRU00023"/>
    </source>
</evidence>
<dbReference type="SUPFAM" id="SSF53335">
    <property type="entry name" value="S-adenosyl-L-methionine-dependent methyltransferases"/>
    <property type="match status" value="1"/>
</dbReference>
<proteinExistence type="predicted"/>
<dbReference type="InterPro" id="IPR002110">
    <property type="entry name" value="Ankyrin_rpt"/>
</dbReference>
<feature type="repeat" description="ANK" evidence="3">
    <location>
        <begin position="602"/>
        <end position="634"/>
    </location>
</feature>
<evidence type="ECO:0000313" key="6">
    <source>
        <dbReference type="EMBL" id="OLP79193.1"/>
    </source>
</evidence>
<feature type="domain" description="Methyltransferase" evidence="5">
    <location>
        <begin position="261"/>
        <end position="361"/>
    </location>
</feature>
<organism evidence="6 7">
    <name type="scientific">Symbiodinium microadriaticum</name>
    <name type="common">Dinoflagellate</name>
    <name type="synonym">Zooxanthella microadriatica</name>
    <dbReference type="NCBI Taxonomy" id="2951"/>
    <lineage>
        <taxon>Eukaryota</taxon>
        <taxon>Sar</taxon>
        <taxon>Alveolata</taxon>
        <taxon>Dinophyceae</taxon>
        <taxon>Suessiales</taxon>
        <taxon>Symbiodiniaceae</taxon>
        <taxon>Symbiodinium</taxon>
    </lineage>
</organism>
<dbReference type="AlphaFoldDB" id="A0A1Q9C8C4"/>
<dbReference type="CDD" id="cd02440">
    <property type="entry name" value="AdoMet_MTases"/>
    <property type="match status" value="1"/>
</dbReference>
<dbReference type="Pfam" id="PF12796">
    <property type="entry name" value="Ank_2"/>
    <property type="match status" value="1"/>
</dbReference>
<feature type="region of interest" description="Disordered" evidence="4">
    <location>
        <begin position="1"/>
        <end position="23"/>
    </location>
</feature>
<dbReference type="SMART" id="SM00248">
    <property type="entry name" value="ANK"/>
    <property type="match status" value="4"/>
</dbReference>
<dbReference type="InterPro" id="IPR036770">
    <property type="entry name" value="Ankyrin_rpt-contain_sf"/>
</dbReference>
<dbReference type="Pfam" id="PF13649">
    <property type="entry name" value="Methyltransf_25"/>
    <property type="match status" value="1"/>
</dbReference>
<feature type="repeat" description="ANK" evidence="3">
    <location>
        <begin position="696"/>
        <end position="728"/>
    </location>
</feature>
<dbReference type="Gene3D" id="3.40.50.150">
    <property type="entry name" value="Vaccinia Virus protein VP39"/>
    <property type="match status" value="1"/>
</dbReference>
<dbReference type="PANTHER" id="PTHR24173:SF74">
    <property type="entry name" value="ANKYRIN REPEAT DOMAIN-CONTAINING PROTEIN 16"/>
    <property type="match status" value="1"/>
</dbReference>